<reference evidence="6" key="1">
    <citation type="submission" date="2003-08" db="EMBL/GenBank/DDBJ databases">
        <authorList>
            <person name="Birren B."/>
            <person name="Nusbaum C."/>
            <person name="Abebe A."/>
            <person name="Abouelleil A."/>
            <person name="Adekoya E."/>
            <person name="Ait-zahra M."/>
            <person name="Allen N."/>
            <person name="Allen T."/>
            <person name="An P."/>
            <person name="Anderson M."/>
            <person name="Anderson S."/>
            <person name="Arachchi H."/>
            <person name="Armbruster J."/>
            <person name="Bachantsang P."/>
            <person name="Baldwin J."/>
            <person name="Barry A."/>
            <person name="Bayul T."/>
            <person name="Blitshsteyn B."/>
            <person name="Bloom T."/>
            <person name="Blye J."/>
            <person name="Boguslavskiy L."/>
            <person name="Borowsky M."/>
            <person name="Boukhgalter B."/>
            <person name="Brunache A."/>
            <person name="Butler J."/>
            <person name="Calixte N."/>
            <person name="Calvo S."/>
            <person name="Camarata J."/>
            <person name="Campo K."/>
            <person name="Chang J."/>
            <person name="Cheshatsang Y."/>
            <person name="Citroen M."/>
            <person name="Collymore A."/>
            <person name="Considine T."/>
            <person name="Cook A."/>
            <person name="Cooke P."/>
            <person name="Corum B."/>
            <person name="Cuomo C."/>
            <person name="David R."/>
            <person name="Dawoe T."/>
            <person name="Degray S."/>
            <person name="Dodge S."/>
            <person name="Dooley K."/>
            <person name="Dorje P."/>
            <person name="Dorjee K."/>
            <person name="Dorris L."/>
            <person name="Duffey N."/>
            <person name="Dupes A."/>
            <person name="Elkins T."/>
            <person name="Engels R."/>
            <person name="Erickson J."/>
            <person name="Farina A."/>
            <person name="Faro S."/>
            <person name="Ferreira P."/>
            <person name="Fischer H."/>
            <person name="Fitzgerald M."/>
            <person name="Foley K."/>
            <person name="Gage D."/>
            <person name="Galagan J."/>
            <person name="Gearin G."/>
            <person name="Gnerre S."/>
            <person name="Gnirke A."/>
            <person name="Goyette A."/>
            <person name="Graham J."/>
            <person name="Grandbois E."/>
            <person name="Gyaltsen K."/>
            <person name="Hafez N."/>
            <person name="Hagopian D."/>
            <person name="Hagos B."/>
            <person name="Hall J."/>
            <person name="Hatcher B."/>
            <person name="Heller A."/>
            <person name="Higgins H."/>
            <person name="Honan T."/>
            <person name="Horn A."/>
            <person name="Houde N."/>
            <person name="Hughes L."/>
            <person name="Hulme W."/>
            <person name="Husby E."/>
            <person name="Iliev I."/>
            <person name="Jaffe D."/>
            <person name="Jones C."/>
            <person name="Kamal M."/>
            <person name="Kamat A."/>
            <person name="Kamvysselis M."/>
            <person name="Karlsson E."/>
            <person name="Kells C."/>
            <person name="Kieu A."/>
            <person name="Kisner P."/>
            <person name="Kodira C."/>
            <person name="Kulbokas E."/>
            <person name="Labutti K."/>
            <person name="Lama D."/>
            <person name="Landers T."/>
            <person name="Leger J."/>
            <person name="Levine S."/>
            <person name="Lewis D."/>
            <person name="Lewis T."/>
            <person name="Lindblad-toh K."/>
            <person name="Liu X."/>
            <person name="Lokyitsang T."/>
            <person name="Lokyitsang Y."/>
            <person name="Lucien O."/>
            <person name="Lui A."/>
            <person name="Ma L.J."/>
            <person name="Mabbitt R."/>
            <person name="Macdonald J."/>
            <person name="Maclean C."/>
            <person name="Major J."/>
            <person name="Manning J."/>
            <person name="Marabella R."/>
            <person name="Maru K."/>
            <person name="Matthews C."/>
            <person name="Mauceli E."/>
            <person name="Mccarthy M."/>
            <person name="Mcdonough S."/>
            <person name="Mcghee T."/>
            <person name="Meldrim J."/>
            <person name="Meneus L."/>
            <person name="Mesirov J."/>
            <person name="Mihalev A."/>
            <person name="Mihova T."/>
            <person name="Mikkelsen T."/>
            <person name="Mlenga V."/>
            <person name="Moru K."/>
            <person name="Mozes J."/>
            <person name="Mulrain L."/>
            <person name="Munson G."/>
            <person name="Naylor J."/>
            <person name="Newes C."/>
            <person name="Nguyen C."/>
            <person name="Nguyen N."/>
            <person name="Nguyen T."/>
            <person name="Nicol R."/>
            <person name="Nielsen C."/>
            <person name="Nizzari M."/>
            <person name="Norbu C."/>
            <person name="Norbu N."/>
            <person name="O'donnell P."/>
            <person name="Okoawo O."/>
            <person name="O'leary S."/>
            <person name="Omotosho B."/>
            <person name="O'neill K."/>
            <person name="Osman S."/>
            <person name="Parker S."/>
            <person name="Perrin D."/>
            <person name="Phunkhang P."/>
            <person name="Piqani B."/>
            <person name="Purcell S."/>
            <person name="Rachupka T."/>
            <person name="Ramasamy U."/>
            <person name="Rameau R."/>
            <person name="Ray V."/>
            <person name="Raymond C."/>
            <person name="Retta R."/>
            <person name="Richardson S."/>
            <person name="Rise C."/>
            <person name="Rodriguez J."/>
            <person name="Rogers J."/>
            <person name="Rogov P."/>
            <person name="Rutman M."/>
            <person name="Schupbach R."/>
            <person name="Seaman C."/>
            <person name="Settipalli S."/>
            <person name="Sharpe T."/>
            <person name="Sheridan J."/>
            <person name="Sherpa N."/>
            <person name="Shi J."/>
            <person name="Smirnov S."/>
            <person name="Smith C."/>
            <person name="Sougnez C."/>
            <person name="Spencer B."/>
            <person name="Stalker J."/>
            <person name="Stange-thomann N."/>
            <person name="Stavropoulos S."/>
            <person name="Stetson K."/>
            <person name="Stone C."/>
            <person name="Stone S."/>
            <person name="Stubbs M."/>
            <person name="Talamas J."/>
            <person name="Tchuinga P."/>
            <person name="Tenzing P."/>
            <person name="Tesfaye S."/>
            <person name="Theodore J."/>
            <person name="Thoulutsang Y."/>
            <person name="Topham K."/>
            <person name="Towey S."/>
            <person name="Tsamla T."/>
            <person name="Tsomo N."/>
            <person name="Vallee D."/>
            <person name="Vassiliev H."/>
            <person name="Venkataraman V."/>
            <person name="Vinson J."/>
            <person name="Vo A."/>
            <person name="Wade C."/>
            <person name="Wang S."/>
            <person name="Wangchuk T."/>
            <person name="Wangdi T."/>
            <person name="Whittaker C."/>
            <person name="Wilkinson J."/>
            <person name="Wu Y."/>
            <person name="Wyman D."/>
            <person name="Yadav S."/>
            <person name="Yang S."/>
            <person name="Yang X."/>
            <person name="Yeager S."/>
            <person name="Yee E."/>
            <person name="Young G."/>
            <person name="Zainoun J."/>
            <person name="Zembeck L."/>
            <person name="Zimmer A."/>
            <person name="Zody M."/>
            <person name="Lander E."/>
        </authorList>
    </citation>
    <scope>NUCLEOTIDE SEQUENCE [LARGE SCALE GENOMIC DNA]</scope>
</reference>
<dbReference type="PRINTS" id="PR00759">
    <property type="entry name" value="BASICPTASE"/>
</dbReference>
<evidence type="ECO:0000256" key="2">
    <source>
        <dbReference type="ARBA" id="ARBA00022900"/>
    </source>
</evidence>
<dbReference type="Ensembl" id="ENSCSAVT00000008871.1">
    <property type="protein sequence ID" value="ENSCSAVP00000008759.1"/>
    <property type="gene ID" value="ENSCSAVG00000005196.1"/>
</dbReference>
<dbReference type="GeneTree" id="ENSGT00660000096608"/>
<proteinExistence type="predicted"/>
<accession>H2YTU9</accession>
<organism evidence="5 6">
    <name type="scientific">Ciona savignyi</name>
    <name type="common">Pacific transparent sea squirt</name>
    <dbReference type="NCBI Taxonomy" id="51511"/>
    <lineage>
        <taxon>Eukaryota</taxon>
        <taxon>Metazoa</taxon>
        <taxon>Chordata</taxon>
        <taxon>Tunicata</taxon>
        <taxon>Ascidiacea</taxon>
        <taxon>Phlebobranchia</taxon>
        <taxon>Cionidae</taxon>
        <taxon>Ciona</taxon>
    </lineage>
</organism>
<reference evidence="5" key="2">
    <citation type="submission" date="2025-08" db="UniProtKB">
        <authorList>
            <consortium name="Ensembl"/>
        </authorList>
    </citation>
    <scope>IDENTIFICATION</scope>
</reference>
<dbReference type="InterPro" id="IPR020901">
    <property type="entry name" value="Prtase_inh_Kunz-CS"/>
</dbReference>
<dbReference type="CDD" id="cd00109">
    <property type="entry name" value="Kunitz-type"/>
    <property type="match status" value="1"/>
</dbReference>
<dbReference type="PROSITE" id="PS00280">
    <property type="entry name" value="BPTI_KUNITZ_1"/>
    <property type="match status" value="2"/>
</dbReference>
<evidence type="ECO:0000313" key="5">
    <source>
        <dbReference type="Ensembl" id="ENSCSAVP00000008759.1"/>
    </source>
</evidence>
<keyword evidence="2" id="KW-0722">Serine protease inhibitor</keyword>
<evidence type="ECO:0000256" key="3">
    <source>
        <dbReference type="ARBA" id="ARBA00023157"/>
    </source>
</evidence>
<evidence type="ECO:0000256" key="1">
    <source>
        <dbReference type="ARBA" id="ARBA00022690"/>
    </source>
</evidence>
<evidence type="ECO:0000313" key="6">
    <source>
        <dbReference type="Proteomes" id="UP000007875"/>
    </source>
</evidence>
<keyword evidence="6" id="KW-1185">Reference proteome</keyword>
<dbReference type="OMA" id="CKASHLR"/>
<feature type="domain" description="BPTI/Kunitz inhibitor" evidence="4">
    <location>
        <begin position="36"/>
        <end position="86"/>
    </location>
</feature>
<sequence length="212" mass="23265">MMGCPLKVDSQGCTMCQCASGTLDIKVPSKRDRGVCMLIPAPGPCKASHLRYYFDRAAMSCQKFYYGGCNGNGNNFETLDECNAACSPKPVPLAGSPGQDFGSCMLMPSSGPCKGAHLRYYYDRASMSCQKFVYGGCKGNQNNFESLDACNTACSVKAVPLIRRASTGQDRGRVYADTRCWSMQRITSAILLRPGSNVMPEILVRWMPWQRK</sequence>
<dbReference type="GO" id="GO:0004867">
    <property type="term" value="F:serine-type endopeptidase inhibitor activity"/>
    <property type="evidence" value="ECO:0007669"/>
    <property type="project" value="UniProtKB-KW"/>
</dbReference>
<dbReference type="AlphaFoldDB" id="H2YTU9"/>
<dbReference type="SUPFAM" id="SSF57362">
    <property type="entry name" value="BPTI-like"/>
    <property type="match status" value="2"/>
</dbReference>
<dbReference type="FunFam" id="4.10.410.10:FF:000074">
    <property type="entry name" value="Serine protease inhibitor, putative"/>
    <property type="match status" value="1"/>
</dbReference>
<evidence type="ECO:0000259" key="4">
    <source>
        <dbReference type="PROSITE" id="PS50279"/>
    </source>
</evidence>
<dbReference type="PROSITE" id="PS50279">
    <property type="entry name" value="BPTI_KUNITZ_2"/>
    <property type="match status" value="2"/>
</dbReference>
<dbReference type="SMART" id="SM00131">
    <property type="entry name" value="KU"/>
    <property type="match status" value="2"/>
</dbReference>
<dbReference type="InterPro" id="IPR036880">
    <property type="entry name" value="Kunitz_BPTI_sf"/>
</dbReference>
<keyword evidence="3" id="KW-1015">Disulfide bond</keyword>
<dbReference type="PANTHER" id="PTHR10083:SF328">
    <property type="entry name" value="TISSUE FACTOR PATHWAY INHIBITOR"/>
    <property type="match status" value="1"/>
</dbReference>
<feature type="domain" description="BPTI/Kunitz inhibitor" evidence="4">
    <location>
        <begin position="104"/>
        <end position="154"/>
    </location>
</feature>
<dbReference type="Gene3D" id="4.10.410.10">
    <property type="entry name" value="Pancreatic trypsin inhibitor Kunitz domain"/>
    <property type="match status" value="2"/>
</dbReference>
<keyword evidence="1" id="KW-0646">Protease inhibitor</keyword>
<dbReference type="Pfam" id="PF00014">
    <property type="entry name" value="Kunitz_BPTI"/>
    <property type="match status" value="2"/>
</dbReference>
<name>H2YTU9_CIOSA</name>
<protein>
    <recommendedName>
        <fullName evidence="4">BPTI/Kunitz inhibitor domain-containing protein</fullName>
    </recommendedName>
</protein>
<dbReference type="InterPro" id="IPR050098">
    <property type="entry name" value="TFPI/VKTCI-like"/>
</dbReference>
<dbReference type="InterPro" id="IPR002223">
    <property type="entry name" value="Kunitz_BPTI"/>
</dbReference>
<dbReference type="HOGENOM" id="CLU_112937_3_0_1"/>
<dbReference type="PANTHER" id="PTHR10083">
    <property type="entry name" value="KUNITZ-TYPE PROTEASE INHIBITOR-RELATED"/>
    <property type="match status" value="1"/>
</dbReference>
<dbReference type="FunFam" id="4.10.410.10:FF:000020">
    <property type="entry name" value="Collagen, type VI, alpha 3"/>
    <property type="match status" value="1"/>
</dbReference>
<dbReference type="GO" id="GO:0005615">
    <property type="term" value="C:extracellular space"/>
    <property type="evidence" value="ECO:0007669"/>
    <property type="project" value="TreeGrafter"/>
</dbReference>
<reference evidence="5" key="3">
    <citation type="submission" date="2025-09" db="UniProtKB">
        <authorList>
            <consortium name="Ensembl"/>
        </authorList>
    </citation>
    <scope>IDENTIFICATION</scope>
</reference>
<dbReference type="Proteomes" id="UP000007875">
    <property type="component" value="Unassembled WGS sequence"/>
</dbReference>